<keyword evidence="1 4" id="KW-0378">Hydrolase</keyword>
<proteinExistence type="predicted"/>
<evidence type="ECO:0000313" key="5">
    <source>
        <dbReference type="Proteomes" id="UP000661025"/>
    </source>
</evidence>
<dbReference type="GO" id="GO:0016787">
    <property type="term" value="F:hydrolase activity"/>
    <property type="evidence" value="ECO:0007669"/>
    <property type="project" value="UniProtKB-KW"/>
</dbReference>
<dbReference type="PANTHER" id="PTHR48081">
    <property type="entry name" value="AB HYDROLASE SUPERFAMILY PROTEIN C4A8.06C"/>
    <property type="match status" value="1"/>
</dbReference>
<feature type="domain" description="BD-FAE-like" evidence="3">
    <location>
        <begin position="73"/>
        <end position="295"/>
    </location>
</feature>
<dbReference type="InterPro" id="IPR050300">
    <property type="entry name" value="GDXG_lipolytic_enzyme"/>
</dbReference>
<dbReference type="EMBL" id="JACYXT010000011">
    <property type="protein sequence ID" value="MBD9726463.1"/>
    <property type="molecule type" value="Genomic_DNA"/>
</dbReference>
<feature type="chain" id="PRO_5037273298" evidence="2">
    <location>
        <begin position="38"/>
        <end position="360"/>
    </location>
</feature>
<feature type="signal peptide" evidence="2">
    <location>
        <begin position="1"/>
        <end position="37"/>
    </location>
</feature>
<dbReference type="RefSeq" id="WP_192363128.1">
    <property type="nucleotide sequence ID" value="NZ_CP119182.1"/>
</dbReference>
<name>A0A927QGR5_9ACTN</name>
<evidence type="ECO:0000256" key="2">
    <source>
        <dbReference type="SAM" id="SignalP"/>
    </source>
</evidence>
<sequence length="360" mass="38297">MHTRTQSGWLRGRRVPLTVAAAATAVAAVTLVTTAGAATSSPGAAKKATPEVQITKDLAYAPAQPAGTEGHLLDLYVPRSRKPVPLVISTRGSAWLADNGRRDADKVAAHLNPAGYAVAGVSIRSTSQARFPAQLHDVKAAIRWLRANAERYNLDPGRVAIMGDSSGGWASAMAAVTSGDPATEGDVGVGGPSSAVQAAIPFYPPTDFRQMDAHMPGNCEEFNAIMGTTGCHNDPRSPESRLVGCSVPDCPEEQIAPTNPLTYVGRRPVPPTLILHGEPDALVPYHQGRLLFEKLTAKGHDTGMYSFPKAAHGTLFEMLSDDAVREGAYRETARNGRTTPARPTTPTWNTVITFLNRHLR</sequence>
<dbReference type="Pfam" id="PF20434">
    <property type="entry name" value="BD-FAE"/>
    <property type="match status" value="1"/>
</dbReference>
<gene>
    <name evidence="4" type="ORF">IHE70_25275</name>
</gene>
<evidence type="ECO:0000259" key="3">
    <source>
        <dbReference type="Pfam" id="PF20434"/>
    </source>
</evidence>
<protein>
    <submittedName>
        <fullName evidence="4">Alpha/beta hydrolase</fullName>
    </submittedName>
</protein>
<dbReference type="InterPro" id="IPR029058">
    <property type="entry name" value="AB_hydrolase_fold"/>
</dbReference>
<reference evidence="4" key="1">
    <citation type="submission" date="2020-09" db="EMBL/GenBank/DDBJ databases">
        <title>Streptomyces canutascabiei sp. nov., which causes potato common scab and is distributed across the world.</title>
        <authorList>
            <person name="Nguyen H.P."/>
            <person name="Weisberg A.J."/>
            <person name="Chang J.H."/>
            <person name="Clarke C.R."/>
        </authorList>
    </citation>
    <scope>NUCLEOTIDE SEQUENCE</scope>
    <source>
        <strain evidence="4">ID-01-6.2a</strain>
    </source>
</reference>
<dbReference type="GeneID" id="79936631"/>
<evidence type="ECO:0000256" key="1">
    <source>
        <dbReference type="ARBA" id="ARBA00022801"/>
    </source>
</evidence>
<dbReference type="SUPFAM" id="SSF53474">
    <property type="entry name" value="alpha/beta-Hydrolases"/>
    <property type="match status" value="1"/>
</dbReference>
<dbReference type="AlphaFoldDB" id="A0A927QGR5"/>
<dbReference type="InterPro" id="IPR049492">
    <property type="entry name" value="BD-FAE-like_dom"/>
</dbReference>
<keyword evidence="2" id="KW-0732">Signal</keyword>
<evidence type="ECO:0000313" key="4">
    <source>
        <dbReference type="EMBL" id="MBD9726463.1"/>
    </source>
</evidence>
<dbReference type="Proteomes" id="UP000661025">
    <property type="component" value="Unassembled WGS sequence"/>
</dbReference>
<dbReference type="PANTHER" id="PTHR48081:SF13">
    <property type="entry name" value="ALPHA_BETA HYDROLASE"/>
    <property type="match status" value="1"/>
</dbReference>
<organism evidence="4 5">
    <name type="scientific">Streptomyces caniscabiei</name>
    <dbReference type="NCBI Taxonomy" id="2746961"/>
    <lineage>
        <taxon>Bacteria</taxon>
        <taxon>Bacillati</taxon>
        <taxon>Actinomycetota</taxon>
        <taxon>Actinomycetes</taxon>
        <taxon>Kitasatosporales</taxon>
        <taxon>Streptomycetaceae</taxon>
        <taxon>Streptomyces</taxon>
    </lineage>
</organism>
<accession>A0A927QGR5</accession>
<dbReference type="Gene3D" id="3.40.50.1820">
    <property type="entry name" value="alpha/beta hydrolase"/>
    <property type="match status" value="1"/>
</dbReference>
<comment type="caution">
    <text evidence="4">The sequence shown here is derived from an EMBL/GenBank/DDBJ whole genome shotgun (WGS) entry which is preliminary data.</text>
</comment>